<evidence type="ECO:0000313" key="5">
    <source>
        <dbReference type="Proteomes" id="UP001164746"/>
    </source>
</evidence>
<feature type="compositionally biased region" description="Polar residues" evidence="1">
    <location>
        <begin position="346"/>
        <end position="368"/>
    </location>
</feature>
<keyword evidence="2" id="KW-0472">Membrane</keyword>
<keyword evidence="2" id="KW-1133">Transmembrane helix</keyword>
<gene>
    <name evidence="4" type="ORF">MAR_003528</name>
</gene>
<dbReference type="Proteomes" id="UP001164746">
    <property type="component" value="Chromosome 16"/>
</dbReference>
<evidence type="ECO:0000256" key="2">
    <source>
        <dbReference type="SAM" id="Phobius"/>
    </source>
</evidence>
<feature type="transmembrane region" description="Helical" evidence="2">
    <location>
        <begin position="310"/>
        <end position="334"/>
    </location>
</feature>
<accession>A0ABY7G6A6</accession>
<proteinExistence type="predicted"/>
<feature type="chain" id="PRO_5046329957" evidence="3">
    <location>
        <begin position="23"/>
        <end position="368"/>
    </location>
</feature>
<evidence type="ECO:0000256" key="3">
    <source>
        <dbReference type="SAM" id="SignalP"/>
    </source>
</evidence>
<feature type="region of interest" description="Disordered" evidence="1">
    <location>
        <begin position="344"/>
        <end position="368"/>
    </location>
</feature>
<sequence>MGRTILIATLLLSLCFSGVVMQKEHPFLNKDPLAVGATPANGPDNSLNADGKCFFSDKDTVSPVSVRLVINENDLGLVMLDNDGTAIGDVSWSCFLIDYSEFKDNKDYIEPSDGAQTCKGTGNKKNYFIRQGPVTMDTGVNEVQYRTHIIEVDGIVNTDGTGKPCGGEIDGDDIFYVAKCRRDIDFTQLGDIKVIFKMDKTKCAVKTQDTDGTVINVLNAAYVTSKTLKTDSSHKIVSPVNIAELGEPLYFEGDRDTCPRVTRRKRSVDGSFFDANLPSTVSVNYTVKALGSKSDETLTTAKAGCFDKSIFISLVSVLSLTLLVLVVSAIYLGIRLRMRSNHDEMTSSGTLSGPRTISSKASSLYSNK</sequence>
<feature type="signal peptide" evidence="3">
    <location>
        <begin position="1"/>
        <end position="22"/>
    </location>
</feature>
<name>A0ABY7G6A6_MYAAR</name>
<protein>
    <submittedName>
        <fullName evidence="4">Uncharacterized protein</fullName>
    </submittedName>
</protein>
<dbReference type="EMBL" id="CP111027">
    <property type="protein sequence ID" value="WAR29960.1"/>
    <property type="molecule type" value="Genomic_DNA"/>
</dbReference>
<organism evidence="4 5">
    <name type="scientific">Mya arenaria</name>
    <name type="common">Soft-shell clam</name>
    <dbReference type="NCBI Taxonomy" id="6604"/>
    <lineage>
        <taxon>Eukaryota</taxon>
        <taxon>Metazoa</taxon>
        <taxon>Spiralia</taxon>
        <taxon>Lophotrochozoa</taxon>
        <taxon>Mollusca</taxon>
        <taxon>Bivalvia</taxon>
        <taxon>Autobranchia</taxon>
        <taxon>Heteroconchia</taxon>
        <taxon>Euheterodonta</taxon>
        <taxon>Imparidentia</taxon>
        <taxon>Neoheterodontei</taxon>
        <taxon>Myida</taxon>
        <taxon>Myoidea</taxon>
        <taxon>Myidae</taxon>
        <taxon>Mya</taxon>
    </lineage>
</organism>
<keyword evidence="2" id="KW-0812">Transmembrane</keyword>
<evidence type="ECO:0000256" key="1">
    <source>
        <dbReference type="SAM" id="MobiDB-lite"/>
    </source>
</evidence>
<reference evidence="4" key="1">
    <citation type="submission" date="2022-11" db="EMBL/GenBank/DDBJ databases">
        <title>Centuries of genome instability and evolution in soft-shell clam transmissible cancer (bioRxiv).</title>
        <authorList>
            <person name="Hart S.F.M."/>
            <person name="Yonemitsu M.A."/>
            <person name="Giersch R.M."/>
            <person name="Beal B.F."/>
            <person name="Arriagada G."/>
            <person name="Davis B.W."/>
            <person name="Ostrander E.A."/>
            <person name="Goff S.P."/>
            <person name="Metzger M.J."/>
        </authorList>
    </citation>
    <scope>NUCLEOTIDE SEQUENCE</scope>
    <source>
        <strain evidence="4">MELC-2E11</strain>
        <tissue evidence="4">Siphon/mantle</tissue>
    </source>
</reference>
<keyword evidence="3" id="KW-0732">Signal</keyword>
<keyword evidence="5" id="KW-1185">Reference proteome</keyword>
<evidence type="ECO:0000313" key="4">
    <source>
        <dbReference type="EMBL" id="WAR29960.1"/>
    </source>
</evidence>